<evidence type="ECO:0000313" key="1">
    <source>
        <dbReference type="EMBL" id="KAB5564916.1"/>
    </source>
</evidence>
<dbReference type="PANTHER" id="PTHR34222:SF99">
    <property type="entry name" value="PROTEIN, PUTATIVE-RELATED"/>
    <property type="match status" value="1"/>
</dbReference>
<gene>
    <name evidence="1" type="ORF">DKX38_004970</name>
</gene>
<keyword evidence="2" id="KW-1185">Reference proteome</keyword>
<protein>
    <submittedName>
        <fullName evidence="1">Uncharacterized protein</fullName>
    </submittedName>
</protein>
<evidence type="ECO:0000313" key="2">
    <source>
        <dbReference type="Proteomes" id="UP000326939"/>
    </source>
</evidence>
<sequence>MLKKIAEREEKEKVMQFLMGLNEPYSQIRGSILMMNPMPDTRKAHGLILQQERQMEVAARNSTMSASHAMQVARRGGSQTVTSFGSKKFCTHCEQGGHLVDQCYYLIGFPIGHKWHGKNVKPRNKKTTINNIEVKRESANESPTFTAEEYKQIMALLKNGNNQPFANATVYSRRPQPTDIIPSDPPITTPHSPVPPMDPSVTPLTNITEPPMVDPIQILPEPRHSTRLHRPPPYLQDFQTYHATVLGPDVSSASMSSTRYPLQRYVSYSGLSSPYRSFVGNISRLVEPATYEQARHDSQYFLVKIPLIKLGIWPNKLCFGASCQTLLAQYVTNLEQENRRNETIRLDNSNITITRPGQEYKFLNLFKDSLLSWLKFCSNSCREIVGGLVIFMINACWRLNMLT</sequence>
<dbReference type="Proteomes" id="UP000326939">
    <property type="component" value="Chromosome 3"/>
</dbReference>
<comment type="caution">
    <text evidence="1">The sequence shown here is derived from an EMBL/GenBank/DDBJ whole genome shotgun (WGS) entry which is preliminary data.</text>
</comment>
<accession>A0A5N5NER8</accession>
<dbReference type="PANTHER" id="PTHR34222">
    <property type="entry name" value="GAG_PRE-INTEGRS DOMAIN-CONTAINING PROTEIN"/>
    <property type="match status" value="1"/>
</dbReference>
<proteinExistence type="predicted"/>
<organism evidence="1 2">
    <name type="scientific">Salix brachista</name>
    <dbReference type="NCBI Taxonomy" id="2182728"/>
    <lineage>
        <taxon>Eukaryota</taxon>
        <taxon>Viridiplantae</taxon>
        <taxon>Streptophyta</taxon>
        <taxon>Embryophyta</taxon>
        <taxon>Tracheophyta</taxon>
        <taxon>Spermatophyta</taxon>
        <taxon>Magnoliopsida</taxon>
        <taxon>eudicotyledons</taxon>
        <taxon>Gunneridae</taxon>
        <taxon>Pentapetalae</taxon>
        <taxon>rosids</taxon>
        <taxon>fabids</taxon>
        <taxon>Malpighiales</taxon>
        <taxon>Salicaceae</taxon>
        <taxon>Saliceae</taxon>
        <taxon>Salix</taxon>
    </lineage>
</organism>
<reference evidence="2" key="1">
    <citation type="journal article" date="2019" name="Gigascience">
        <title>De novo genome assembly of the endangered Acer yangbiense, a plant species with extremely small populations endemic to Yunnan Province, China.</title>
        <authorList>
            <person name="Yang J."/>
            <person name="Wariss H.M."/>
            <person name="Tao L."/>
            <person name="Zhang R."/>
            <person name="Yun Q."/>
            <person name="Hollingsworth P."/>
            <person name="Dao Z."/>
            <person name="Luo G."/>
            <person name="Guo H."/>
            <person name="Ma Y."/>
            <person name="Sun W."/>
        </authorList>
    </citation>
    <scope>NUCLEOTIDE SEQUENCE [LARGE SCALE GENOMIC DNA]</scope>
    <source>
        <strain evidence="2">cv. br00</strain>
    </source>
</reference>
<dbReference type="AlphaFoldDB" id="A0A5N5NER8"/>
<name>A0A5N5NER8_9ROSI</name>
<dbReference type="EMBL" id="VDCV01000003">
    <property type="protein sequence ID" value="KAB5564916.1"/>
    <property type="molecule type" value="Genomic_DNA"/>
</dbReference>